<feature type="transmembrane region" description="Helical" evidence="7">
    <location>
        <begin position="218"/>
        <end position="237"/>
    </location>
</feature>
<keyword evidence="4 7" id="KW-0812">Transmembrane</keyword>
<dbReference type="RefSeq" id="WP_346046497.1">
    <property type="nucleotide sequence ID" value="NZ_BAAACP010000019.1"/>
</dbReference>
<feature type="domain" description="Type II secretion system protein GspF" evidence="8">
    <location>
        <begin position="269"/>
        <end position="391"/>
    </location>
</feature>
<accession>A0ABN1M9U4</accession>
<feature type="transmembrane region" description="Helical" evidence="7">
    <location>
        <begin position="161"/>
        <end position="187"/>
    </location>
</feature>
<dbReference type="PANTHER" id="PTHR30012:SF0">
    <property type="entry name" value="TYPE II SECRETION SYSTEM PROTEIN F-RELATED"/>
    <property type="match status" value="1"/>
</dbReference>
<feature type="domain" description="Type II secretion system protein GspF" evidence="8">
    <location>
        <begin position="68"/>
        <end position="188"/>
    </location>
</feature>
<dbReference type="PANTHER" id="PTHR30012">
    <property type="entry name" value="GENERAL SECRETION PATHWAY PROTEIN"/>
    <property type="match status" value="1"/>
</dbReference>
<dbReference type="InterPro" id="IPR003004">
    <property type="entry name" value="GspF/PilC"/>
</dbReference>
<evidence type="ECO:0000313" key="9">
    <source>
        <dbReference type="EMBL" id="GAA0865836.1"/>
    </source>
</evidence>
<keyword evidence="10" id="KW-1185">Reference proteome</keyword>
<keyword evidence="5 7" id="KW-1133">Transmembrane helix</keyword>
<reference evidence="9 10" key="1">
    <citation type="journal article" date="2019" name="Int. J. Syst. Evol. Microbiol.">
        <title>The Global Catalogue of Microorganisms (GCM) 10K type strain sequencing project: providing services to taxonomists for standard genome sequencing and annotation.</title>
        <authorList>
            <consortium name="The Broad Institute Genomics Platform"/>
            <consortium name="The Broad Institute Genome Sequencing Center for Infectious Disease"/>
            <person name="Wu L."/>
            <person name="Ma J."/>
        </authorList>
    </citation>
    <scope>NUCLEOTIDE SEQUENCE [LARGE SCALE GENOMIC DNA]</scope>
    <source>
        <strain evidence="9 10">JCM 6486</strain>
    </source>
</reference>
<comment type="similarity">
    <text evidence="2">Belongs to the GSP F family.</text>
</comment>
<evidence type="ECO:0000256" key="6">
    <source>
        <dbReference type="ARBA" id="ARBA00023136"/>
    </source>
</evidence>
<dbReference type="Gene3D" id="1.20.81.30">
    <property type="entry name" value="Type II secretion system (T2SS), domain F"/>
    <property type="match status" value="2"/>
</dbReference>
<evidence type="ECO:0000256" key="1">
    <source>
        <dbReference type="ARBA" id="ARBA00004651"/>
    </source>
</evidence>
<evidence type="ECO:0000256" key="5">
    <source>
        <dbReference type="ARBA" id="ARBA00022989"/>
    </source>
</evidence>
<evidence type="ECO:0000259" key="8">
    <source>
        <dbReference type="Pfam" id="PF00482"/>
    </source>
</evidence>
<dbReference type="InterPro" id="IPR042094">
    <property type="entry name" value="T2SS_GspF_sf"/>
</dbReference>
<name>A0ABN1M9U4_9FIRM</name>
<dbReference type="PRINTS" id="PR00812">
    <property type="entry name" value="BCTERIALGSPF"/>
</dbReference>
<dbReference type="Pfam" id="PF00482">
    <property type="entry name" value="T2SSF"/>
    <property type="match status" value="2"/>
</dbReference>
<proteinExistence type="inferred from homology"/>
<evidence type="ECO:0000256" key="2">
    <source>
        <dbReference type="ARBA" id="ARBA00005745"/>
    </source>
</evidence>
<dbReference type="InterPro" id="IPR018076">
    <property type="entry name" value="T2SS_GspF_dom"/>
</dbReference>
<evidence type="ECO:0000256" key="3">
    <source>
        <dbReference type="ARBA" id="ARBA00022475"/>
    </source>
</evidence>
<organism evidence="9 10">
    <name type="scientific">Paraclostridium tenue</name>
    <dbReference type="NCBI Taxonomy" id="1737"/>
    <lineage>
        <taxon>Bacteria</taxon>
        <taxon>Bacillati</taxon>
        <taxon>Bacillota</taxon>
        <taxon>Clostridia</taxon>
        <taxon>Peptostreptococcales</taxon>
        <taxon>Peptostreptococcaceae</taxon>
        <taxon>Paraclostridium</taxon>
    </lineage>
</organism>
<protein>
    <submittedName>
        <fullName evidence="9">Type II secretion system F family protein</fullName>
    </submittedName>
</protein>
<sequence length="400" mass="45626">MIRGECVAIYECVIYDKEGNRKSVKLEFDSEYELNSYALEKELKIADIKLIKEKSINKVKNKELSTMCNQLGMLISSGCEITNSINTIQSNCSHKLKSILKKVNYNLQKGSSISTSFQNTNMFSNFFINMLKAGEVSGKLDEILISLSNFYKKEYDFKNKLMTAMIYPILLVVVCILVILFMLIYAVPSLQASFISNETNLPVSTKILIEVSSFFRDYYELIIILGIILLLISYKFISKSYKLKLYFDERIFKFKFSKVIIQTIEVSKFIRCFYILISSGIQVIDALDISSNVIKNRYIKQRLYLSKDFLQRGNSITNSLEVAGVFPKIDISMIEVGEETGSLEKCLYSITTNYDNDLDNFINKIVKSIEPIIISIMGISIGAIVISMMIPIFDAVTSFQ</sequence>
<feature type="transmembrane region" description="Helical" evidence="7">
    <location>
        <begin position="372"/>
        <end position="393"/>
    </location>
</feature>
<dbReference type="Proteomes" id="UP001400965">
    <property type="component" value="Unassembled WGS sequence"/>
</dbReference>
<dbReference type="EMBL" id="BAAACP010000019">
    <property type="protein sequence ID" value="GAA0865836.1"/>
    <property type="molecule type" value="Genomic_DNA"/>
</dbReference>
<evidence type="ECO:0000313" key="10">
    <source>
        <dbReference type="Proteomes" id="UP001400965"/>
    </source>
</evidence>
<evidence type="ECO:0000256" key="4">
    <source>
        <dbReference type="ARBA" id="ARBA00022692"/>
    </source>
</evidence>
<keyword evidence="6 7" id="KW-0472">Membrane</keyword>
<comment type="subcellular location">
    <subcellularLocation>
        <location evidence="1">Cell membrane</location>
        <topology evidence="1">Multi-pass membrane protein</topology>
    </subcellularLocation>
</comment>
<keyword evidence="3" id="KW-1003">Cell membrane</keyword>
<evidence type="ECO:0000256" key="7">
    <source>
        <dbReference type="SAM" id="Phobius"/>
    </source>
</evidence>
<comment type="caution">
    <text evidence="9">The sequence shown here is derived from an EMBL/GenBank/DDBJ whole genome shotgun (WGS) entry which is preliminary data.</text>
</comment>
<gene>
    <name evidence="9" type="ORF">GCM10008917_24850</name>
</gene>